<dbReference type="Proteomes" id="UP001458880">
    <property type="component" value="Unassembled WGS sequence"/>
</dbReference>
<dbReference type="PANTHER" id="PTHR43975:SF2">
    <property type="entry name" value="EG:BACR7A4.14 PROTEIN-RELATED"/>
    <property type="match status" value="1"/>
</dbReference>
<dbReference type="AlphaFoldDB" id="A0AAW1J064"/>
<comment type="caution">
    <text evidence="2">The sequence shown here is derived from an EMBL/GenBank/DDBJ whole genome shotgun (WGS) entry which is preliminary data.</text>
</comment>
<dbReference type="FunFam" id="3.40.50.720:FF:000084">
    <property type="entry name" value="Short-chain dehydrogenase reductase"/>
    <property type="match status" value="1"/>
</dbReference>
<name>A0AAW1J064_POPJA</name>
<dbReference type="GO" id="GO:0016491">
    <property type="term" value="F:oxidoreductase activity"/>
    <property type="evidence" value="ECO:0007669"/>
    <property type="project" value="UniProtKB-KW"/>
</dbReference>
<gene>
    <name evidence="2" type="ORF">QE152_g32074</name>
</gene>
<keyword evidence="3" id="KW-1185">Reference proteome</keyword>
<evidence type="ECO:0000313" key="2">
    <source>
        <dbReference type="EMBL" id="KAK9696177.1"/>
    </source>
</evidence>
<dbReference type="PRINTS" id="PR00081">
    <property type="entry name" value="GDHRDH"/>
</dbReference>
<protein>
    <submittedName>
        <fullName evidence="2">Uncharacterized protein</fullName>
    </submittedName>
</protein>
<sequence length="480" mass="53751">MLDRGMDNETEYQEYLKKMNNMHPLGRVGKPDKVADGMDNETEYQEYLKKMNNMHPLGRVGKPDKCVMFSKKIVLITGASSGIGAATAINFASRGALLALTGRNAVNLQDVAQKCEEKSNTKPLTIIGDLTIDSDVKKILDTTIKTYGKLDILINNAGILASGSIEDTTIEQYDEIFATNVRPVYLLTHLAVPHLIKTKGNIVNVSSLAGLRAFAIVLAYSMSKAALDHFTRCVSLALAPKNVRVNSVNPGVITTDIHARSGMGKTQYLEYLKKMNDMHPLGRVGEAEEVANAIVFLASDEAGFITGETLSVAGGRQHVEKVIMDNNPGKELIHTFHKLGIDLGNCNLNVIEGWFDDSENTEFLNWLTKSLSEENVIYENEILDEKNNRLLTSFLTNGPTSEFKVIPYRIYEMFNRIDNILHASNNVVTSTVSIWKDAVKQATENEWIKYKRLLWIYFLMQPQKVLLYIRKLEDEVNRLE</sequence>
<dbReference type="InterPro" id="IPR036291">
    <property type="entry name" value="NAD(P)-bd_dom_sf"/>
</dbReference>
<dbReference type="PRINTS" id="PR00080">
    <property type="entry name" value="SDRFAMILY"/>
</dbReference>
<dbReference type="EMBL" id="JASPKY010000460">
    <property type="protein sequence ID" value="KAK9696177.1"/>
    <property type="molecule type" value="Genomic_DNA"/>
</dbReference>
<keyword evidence="1" id="KW-0560">Oxidoreductase</keyword>
<dbReference type="InterPro" id="IPR020904">
    <property type="entry name" value="Sc_DH/Rdtase_CS"/>
</dbReference>
<dbReference type="Gene3D" id="3.40.50.720">
    <property type="entry name" value="NAD(P)-binding Rossmann-like Domain"/>
    <property type="match status" value="1"/>
</dbReference>
<dbReference type="PANTHER" id="PTHR43975">
    <property type="entry name" value="ZGC:101858"/>
    <property type="match status" value="1"/>
</dbReference>
<proteinExistence type="predicted"/>
<accession>A0AAW1J064</accession>
<evidence type="ECO:0000256" key="1">
    <source>
        <dbReference type="ARBA" id="ARBA00023002"/>
    </source>
</evidence>
<dbReference type="PROSITE" id="PS00061">
    <property type="entry name" value="ADH_SHORT"/>
    <property type="match status" value="1"/>
</dbReference>
<reference evidence="2 3" key="1">
    <citation type="journal article" date="2024" name="BMC Genomics">
        <title>De novo assembly and annotation of Popillia japonica's genome with initial clues to its potential as an invasive pest.</title>
        <authorList>
            <person name="Cucini C."/>
            <person name="Boschi S."/>
            <person name="Funari R."/>
            <person name="Cardaioli E."/>
            <person name="Iannotti N."/>
            <person name="Marturano G."/>
            <person name="Paoli F."/>
            <person name="Bruttini M."/>
            <person name="Carapelli A."/>
            <person name="Frati F."/>
            <person name="Nardi F."/>
        </authorList>
    </citation>
    <scope>NUCLEOTIDE SEQUENCE [LARGE SCALE GENOMIC DNA]</scope>
    <source>
        <strain evidence="2">DMR45628</strain>
    </source>
</reference>
<dbReference type="InterPro" id="IPR002347">
    <property type="entry name" value="SDR_fam"/>
</dbReference>
<evidence type="ECO:0000313" key="3">
    <source>
        <dbReference type="Proteomes" id="UP001458880"/>
    </source>
</evidence>
<dbReference type="Pfam" id="PF13561">
    <property type="entry name" value="adh_short_C2"/>
    <property type="match status" value="1"/>
</dbReference>
<organism evidence="2 3">
    <name type="scientific">Popillia japonica</name>
    <name type="common">Japanese beetle</name>
    <dbReference type="NCBI Taxonomy" id="7064"/>
    <lineage>
        <taxon>Eukaryota</taxon>
        <taxon>Metazoa</taxon>
        <taxon>Ecdysozoa</taxon>
        <taxon>Arthropoda</taxon>
        <taxon>Hexapoda</taxon>
        <taxon>Insecta</taxon>
        <taxon>Pterygota</taxon>
        <taxon>Neoptera</taxon>
        <taxon>Endopterygota</taxon>
        <taxon>Coleoptera</taxon>
        <taxon>Polyphaga</taxon>
        <taxon>Scarabaeiformia</taxon>
        <taxon>Scarabaeidae</taxon>
        <taxon>Rutelinae</taxon>
        <taxon>Popillia</taxon>
    </lineage>
</organism>
<dbReference type="SUPFAM" id="SSF51735">
    <property type="entry name" value="NAD(P)-binding Rossmann-fold domains"/>
    <property type="match status" value="1"/>
</dbReference>
<dbReference type="NCBIfam" id="NF005559">
    <property type="entry name" value="PRK07231.1"/>
    <property type="match status" value="1"/>
</dbReference>